<dbReference type="SUPFAM" id="SSF53187">
    <property type="entry name" value="Zn-dependent exopeptidases"/>
    <property type="match status" value="1"/>
</dbReference>
<dbReference type="Pfam" id="PF04389">
    <property type="entry name" value="Peptidase_M28"/>
    <property type="match status" value="1"/>
</dbReference>
<evidence type="ECO:0000256" key="9">
    <source>
        <dbReference type="ARBA" id="ARBA00022833"/>
    </source>
</evidence>
<dbReference type="Proteomes" id="UP000276776">
    <property type="component" value="Unassembled WGS sequence"/>
</dbReference>
<comment type="similarity">
    <text evidence="3">Belongs to the glutaminyl-peptide cyclotransferase family.</text>
</comment>
<evidence type="ECO:0000256" key="5">
    <source>
        <dbReference type="ARBA" id="ARBA00016861"/>
    </source>
</evidence>
<feature type="domain" description="Peptidase M28" evidence="12">
    <location>
        <begin position="86"/>
        <end position="305"/>
    </location>
</feature>
<reference evidence="13 14" key="2">
    <citation type="submission" date="2018-11" db="EMBL/GenBank/DDBJ databases">
        <authorList>
            <consortium name="Pathogen Informatics"/>
        </authorList>
    </citation>
    <scope>NUCLEOTIDE SEQUENCE [LARGE SCALE GENOMIC DNA]</scope>
</reference>
<dbReference type="WBParaSite" id="TCLT_0000695301-mRNA-1">
    <property type="protein sequence ID" value="TCLT_0000695301-mRNA-1"/>
    <property type="gene ID" value="TCLT_0000695301"/>
</dbReference>
<evidence type="ECO:0000256" key="10">
    <source>
        <dbReference type="ARBA" id="ARBA00023157"/>
    </source>
</evidence>
<dbReference type="EMBL" id="UYYF01004460">
    <property type="protein sequence ID" value="VDN04348.1"/>
    <property type="molecule type" value="Genomic_DNA"/>
</dbReference>
<reference evidence="15" key="1">
    <citation type="submission" date="2017-02" db="UniProtKB">
        <authorList>
            <consortium name="WormBaseParasite"/>
        </authorList>
    </citation>
    <scope>IDENTIFICATION</scope>
</reference>
<dbReference type="Gene3D" id="3.40.630.10">
    <property type="entry name" value="Zn peptidases"/>
    <property type="match status" value="1"/>
</dbReference>
<dbReference type="STRING" id="103827.A0A0N5D257"/>
<evidence type="ECO:0000256" key="7">
    <source>
        <dbReference type="ARBA" id="ARBA00022679"/>
    </source>
</evidence>
<dbReference type="GO" id="GO:0008270">
    <property type="term" value="F:zinc ion binding"/>
    <property type="evidence" value="ECO:0007669"/>
    <property type="project" value="TreeGrafter"/>
</dbReference>
<comment type="catalytic activity">
    <reaction evidence="1">
        <text>N-terminal L-glutaminyl-[peptide] = N-terminal 5-oxo-L-prolyl-[peptide] + NH4(+)</text>
        <dbReference type="Rhea" id="RHEA:23652"/>
        <dbReference type="Rhea" id="RHEA-COMP:11736"/>
        <dbReference type="Rhea" id="RHEA-COMP:11846"/>
        <dbReference type="ChEBI" id="CHEBI:28938"/>
        <dbReference type="ChEBI" id="CHEBI:64722"/>
        <dbReference type="ChEBI" id="CHEBI:87215"/>
        <dbReference type="EC" id="2.3.2.5"/>
    </reaction>
</comment>
<keyword evidence="9" id="KW-0862">Zinc</keyword>
<dbReference type="FunFam" id="3.40.630.10:FF:000029">
    <property type="entry name" value="Glutaminyl-peptide cyclotransferase"/>
    <property type="match status" value="1"/>
</dbReference>
<evidence type="ECO:0000313" key="13">
    <source>
        <dbReference type="EMBL" id="VDN04348.1"/>
    </source>
</evidence>
<dbReference type="InterPro" id="IPR040234">
    <property type="entry name" value="QC/QCL"/>
</dbReference>
<keyword evidence="6" id="KW-0964">Secreted</keyword>
<evidence type="ECO:0000256" key="6">
    <source>
        <dbReference type="ARBA" id="ARBA00022525"/>
    </source>
</evidence>
<evidence type="ECO:0000256" key="11">
    <source>
        <dbReference type="ARBA" id="ARBA00023315"/>
    </source>
</evidence>
<evidence type="ECO:0000256" key="4">
    <source>
        <dbReference type="ARBA" id="ARBA00012012"/>
    </source>
</evidence>
<dbReference type="OrthoDB" id="3907302at2759"/>
<accession>A0A0N5D257</accession>
<evidence type="ECO:0000256" key="1">
    <source>
        <dbReference type="ARBA" id="ARBA00000001"/>
    </source>
</evidence>
<evidence type="ECO:0000256" key="3">
    <source>
        <dbReference type="ARBA" id="ARBA00006014"/>
    </source>
</evidence>
<dbReference type="GO" id="GO:0005576">
    <property type="term" value="C:extracellular region"/>
    <property type="evidence" value="ECO:0007669"/>
    <property type="project" value="UniProtKB-SubCell"/>
</dbReference>
<keyword evidence="8" id="KW-0479">Metal-binding</keyword>
<name>A0A0N5D257_THECL</name>
<keyword evidence="7" id="KW-0808">Transferase</keyword>
<proteinExistence type="inferred from homology"/>
<dbReference type="PANTHER" id="PTHR12283:SF6">
    <property type="entry name" value="GLUTAMINYL-PEPTIDE CYCLOTRANSFERASE-RELATED"/>
    <property type="match status" value="1"/>
</dbReference>
<dbReference type="InterPro" id="IPR007484">
    <property type="entry name" value="Peptidase_M28"/>
</dbReference>
<keyword evidence="11" id="KW-0012">Acyltransferase</keyword>
<protein>
    <recommendedName>
        <fullName evidence="5">Glutaminyl-peptide cyclotransferase</fullName>
        <ecNumber evidence="4">2.3.2.5</ecNumber>
    </recommendedName>
</protein>
<evidence type="ECO:0000256" key="8">
    <source>
        <dbReference type="ARBA" id="ARBA00022723"/>
    </source>
</evidence>
<dbReference type="OMA" id="CAHWDSR"/>
<gene>
    <name evidence="13" type="ORF">TCLT_LOCUS6942</name>
</gene>
<organism evidence="15">
    <name type="scientific">Thelazia callipaeda</name>
    <name type="common">Oriental eyeworm</name>
    <name type="synonym">Parasitic nematode</name>
    <dbReference type="NCBI Taxonomy" id="103827"/>
    <lineage>
        <taxon>Eukaryota</taxon>
        <taxon>Metazoa</taxon>
        <taxon>Ecdysozoa</taxon>
        <taxon>Nematoda</taxon>
        <taxon>Chromadorea</taxon>
        <taxon>Rhabditida</taxon>
        <taxon>Spirurina</taxon>
        <taxon>Spiruromorpha</taxon>
        <taxon>Thelazioidea</taxon>
        <taxon>Thelaziidae</taxon>
        <taxon>Thelazia</taxon>
    </lineage>
</organism>
<keyword evidence="14" id="KW-1185">Reference proteome</keyword>
<dbReference type="EC" id="2.3.2.5" evidence="4"/>
<sequence length="315" mass="35778">MDDSSNRKIQWYELSKSSLQYFCRMNDQQRFRSLLEPILVPRVVGSPSHRAVSSHLARILSASGFTIQWDEFTESTPHGKKPFKTLIATHDPNVDRRLVLACHYDSKILKGEVFIGATDSAVPCAMLLEIASTLGLLFLQDVTLQLIFFDGEEAFEDWSNTDSIYGARHLASMWKTTYITTTQLSSFKISTEIDRIDLLILLDLLGAPNPHLYDFSGYSSSNAFFKIASIESLRKAGCLHRLPRIFQPQTIFRQVEDDHLPFLQFGVPVMHLIPIPFPAVWHTAFDNADILSYETIDNLNSILRVFIANYFGLVP</sequence>
<evidence type="ECO:0000256" key="2">
    <source>
        <dbReference type="ARBA" id="ARBA00004613"/>
    </source>
</evidence>
<dbReference type="PANTHER" id="PTHR12283">
    <property type="entry name" value="GLUTAMINYL-PEPTIDE CYCLOTRANSFERASE"/>
    <property type="match status" value="1"/>
</dbReference>
<keyword evidence="10" id="KW-1015">Disulfide bond</keyword>
<dbReference type="GO" id="GO:0016603">
    <property type="term" value="F:glutaminyl-peptide cyclotransferase activity"/>
    <property type="evidence" value="ECO:0007669"/>
    <property type="project" value="UniProtKB-EC"/>
</dbReference>
<dbReference type="AlphaFoldDB" id="A0A0N5D257"/>
<comment type="subcellular location">
    <subcellularLocation>
        <location evidence="2">Secreted</location>
    </subcellularLocation>
</comment>
<evidence type="ECO:0000313" key="15">
    <source>
        <dbReference type="WBParaSite" id="TCLT_0000695301-mRNA-1"/>
    </source>
</evidence>
<evidence type="ECO:0000259" key="12">
    <source>
        <dbReference type="Pfam" id="PF04389"/>
    </source>
</evidence>
<evidence type="ECO:0000313" key="14">
    <source>
        <dbReference type="Proteomes" id="UP000276776"/>
    </source>
</evidence>